<accession>A0ABR4BWL8</accession>
<keyword evidence="1" id="KW-0479">Metal-binding</keyword>
<keyword evidence="4" id="KW-0238">DNA-binding</keyword>
<evidence type="ECO:0000256" key="4">
    <source>
        <dbReference type="ARBA" id="ARBA00023125"/>
    </source>
</evidence>
<evidence type="ECO:0000256" key="1">
    <source>
        <dbReference type="ARBA" id="ARBA00022723"/>
    </source>
</evidence>
<protein>
    <recommendedName>
        <fullName evidence="7">Zn(2)-C6 fungal-type domain-containing protein</fullName>
    </recommendedName>
</protein>
<name>A0ABR4BWL8_9HELO</name>
<keyword evidence="3" id="KW-0805">Transcription regulation</keyword>
<feature type="domain" description="Zn(2)-C6 fungal-type" evidence="7">
    <location>
        <begin position="19"/>
        <end position="47"/>
    </location>
</feature>
<sequence length="541" mass="61472">MDARSVIKKRRSNPKTKTGCLTCKIRRVKCGEEKPSCSRCIKYRVVCDGYVAPESRQKVSRASSNSSRDLLPKTIFEISVQTAFSRSPFKDATEYQYFDLFCSRTALAIFPESDSGSTRRMMLQSCHTNPALRHAIIAIGALDKTSETARDFRNLSVDGSTGTSSSNEHHRAALQQYTKAVSLMRSSNQPMGLRAALLNCLVILCFEAWNGSLDLAVQQVQTAIRLILEWKANSENPLLGSANGFVEVNFLEDDLVQIFCRLAIQVCFFASDRSLDCKAIIRAESTELSVNMPKVFTSVTEATLYHQGVLRRGMTFASCQKRFENFAPSDVTPEVYEEFLGHVDAFDRWLAAFKPLSKVVEHRENFDDPTAVRKAKSLELSMKAAYISLSGCLSTDQMIYDDFNDMYREVIDLCEDVLNDTMLPSKFRNTSFCFDSRLILPLYFLGLQCREPKLRRRAINLLSSWPKREGVWDTLFAAKVGGWAMMIEEKHMEDNIIPGWARVRNVSWTSDLEKRTATLYCRQRKSADSQETVPRRKMISW</sequence>
<dbReference type="PROSITE" id="PS50048">
    <property type="entry name" value="ZN2_CY6_FUNGAL_2"/>
    <property type="match status" value="1"/>
</dbReference>
<evidence type="ECO:0000313" key="9">
    <source>
        <dbReference type="Proteomes" id="UP001595075"/>
    </source>
</evidence>
<evidence type="ECO:0000256" key="2">
    <source>
        <dbReference type="ARBA" id="ARBA00022833"/>
    </source>
</evidence>
<organism evidence="8 9">
    <name type="scientific">Oculimacula yallundae</name>
    <dbReference type="NCBI Taxonomy" id="86028"/>
    <lineage>
        <taxon>Eukaryota</taxon>
        <taxon>Fungi</taxon>
        <taxon>Dikarya</taxon>
        <taxon>Ascomycota</taxon>
        <taxon>Pezizomycotina</taxon>
        <taxon>Leotiomycetes</taxon>
        <taxon>Helotiales</taxon>
        <taxon>Ploettnerulaceae</taxon>
        <taxon>Oculimacula</taxon>
    </lineage>
</organism>
<keyword evidence="6" id="KW-0539">Nucleus</keyword>
<dbReference type="Proteomes" id="UP001595075">
    <property type="component" value="Unassembled WGS sequence"/>
</dbReference>
<dbReference type="InterPro" id="IPR021858">
    <property type="entry name" value="Fun_TF"/>
</dbReference>
<evidence type="ECO:0000259" key="7">
    <source>
        <dbReference type="PROSITE" id="PS50048"/>
    </source>
</evidence>
<dbReference type="Pfam" id="PF11951">
    <property type="entry name" value="Fungal_trans_2"/>
    <property type="match status" value="1"/>
</dbReference>
<dbReference type="PANTHER" id="PTHR36206:SF4">
    <property type="entry name" value="HYPOTHETICAL CONSERVED PROTEIN (EUROFUNG)-RELATED"/>
    <property type="match status" value="1"/>
</dbReference>
<keyword evidence="5" id="KW-0804">Transcription</keyword>
<dbReference type="SUPFAM" id="SSF57701">
    <property type="entry name" value="Zn2/Cys6 DNA-binding domain"/>
    <property type="match status" value="1"/>
</dbReference>
<proteinExistence type="predicted"/>
<dbReference type="SMART" id="SM00066">
    <property type="entry name" value="GAL4"/>
    <property type="match status" value="1"/>
</dbReference>
<dbReference type="PANTHER" id="PTHR36206">
    <property type="entry name" value="ASPERCRYPTIN BIOSYNTHESIS CLUSTER-SPECIFIC TRANSCRIPTION REGULATOR ATNN-RELATED"/>
    <property type="match status" value="1"/>
</dbReference>
<evidence type="ECO:0000313" key="8">
    <source>
        <dbReference type="EMBL" id="KAL2062021.1"/>
    </source>
</evidence>
<dbReference type="PROSITE" id="PS00463">
    <property type="entry name" value="ZN2_CY6_FUNGAL_1"/>
    <property type="match status" value="1"/>
</dbReference>
<reference evidence="8 9" key="1">
    <citation type="journal article" date="2024" name="Commun. Biol.">
        <title>Comparative genomic analysis of thermophilic fungi reveals convergent evolutionary adaptations and gene losses.</title>
        <authorList>
            <person name="Steindorff A.S."/>
            <person name="Aguilar-Pontes M.V."/>
            <person name="Robinson A.J."/>
            <person name="Andreopoulos B."/>
            <person name="LaButti K."/>
            <person name="Kuo A."/>
            <person name="Mondo S."/>
            <person name="Riley R."/>
            <person name="Otillar R."/>
            <person name="Haridas S."/>
            <person name="Lipzen A."/>
            <person name="Grimwood J."/>
            <person name="Schmutz J."/>
            <person name="Clum A."/>
            <person name="Reid I.D."/>
            <person name="Moisan M.C."/>
            <person name="Butler G."/>
            <person name="Nguyen T.T.M."/>
            <person name="Dewar K."/>
            <person name="Conant G."/>
            <person name="Drula E."/>
            <person name="Henrissat B."/>
            <person name="Hansel C."/>
            <person name="Singer S."/>
            <person name="Hutchinson M.I."/>
            <person name="de Vries R.P."/>
            <person name="Natvig D.O."/>
            <person name="Powell A.J."/>
            <person name="Tsang A."/>
            <person name="Grigoriev I.V."/>
        </authorList>
    </citation>
    <scope>NUCLEOTIDE SEQUENCE [LARGE SCALE GENOMIC DNA]</scope>
    <source>
        <strain evidence="8 9">CBS 494.80</strain>
    </source>
</reference>
<keyword evidence="9" id="KW-1185">Reference proteome</keyword>
<comment type="caution">
    <text evidence="8">The sequence shown here is derived from an EMBL/GenBank/DDBJ whole genome shotgun (WGS) entry which is preliminary data.</text>
</comment>
<dbReference type="InterPro" id="IPR001138">
    <property type="entry name" value="Zn2Cys6_DnaBD"/>
</dbReference>
<dbReference type="Pfam" id="PF00172">
    <property type="entry name" value="Zn_clus"/>
    <property type="match status" value="1"/>
</dbReference>
<evidence type="ECO:0000256" key="6">
    <source>
        <dbReference type="ARBA" id="ARBA00023242"/>
    </source>
</evidence>
<evidence type="ECO:0000256" key="5">
    <source>
        <dbReference type="ARBA" id="ARBA00023163"/>
    </source>
</evidence>
<dbReference type="EMBL" id="JAZHXI010000017">
    <property type="protein sequence ID" value="KAL2062021.1"/>
    <property type="molecule type" value="Genomic_DNA"/>
</dbReference>
<dbReference type="CDD" id="cd00067">
    <property type="entry name" value="GAL4"/>
    <property type="match status" value="1"/>
</dbReference>
<dbReference type="InterPro" id="IPR052360">
    <property type="entry name" value="Transcr_Regulatory_Proteins"/>
</dbReference>
<evidence type="ECO:0000256" key="3">
    <source>
        <dbReference type="ARBA" id="ARBA00023015"/>
    </source>
</evidence>
<keyword evidence="2" id="KW-0862">Zinc</keyword>
<dbReference type="InterPro" id="IPR036864">
    <property type="entry name" value="Zn2-C6_fun-type_DNA-bd_sf"/>
</dbReference>
<dbReference type="Gene3D" id="4.10.240.10">
    <property type="entry name" value="Zn(2)-C6 fungal-type DNA-binding domain"/>
    <property type="match status" value="1"/>
</dbReference>
<gene>
    <name evidence="8" type="ORF">VTL71DRAFT_6287</name>
</gene>